<reference evidence="1" key="1">
    <citation type="journal article" date="2020" name="Fungal Divers.">
        <title>Resolving the Mortierellaceae phylogeny through synthesis of multi-gene phylogenetics and phylogenomics.</title>
        <authorList>
            <person name="Vandepol N."/>
            <person name="Liber J."/>
            <person name="Desiro A."/>
            <person name="Na H."/>
            <person name="Kennedy M."/>
            <person name="Barry K."/>
            <person name="Grigoriev I.V."/>
            <person name="Miller A.N."/>
            <person name="O'Donnell K."/>
            <person name="Stajich J.E."/>
            <person name="Bonito G."/>
        </authorList>
    </citation>
    <scope>NUCLEOTIDE SEQUENCE</scope>
    <source>
        <strain evidence="1">NRRL 28262</strain>
    </source>
</reference>
<evidence type="ECO:0000313" key="1">
    <source>
        <dbReference type="EMBL" id="KAG0251742.1"/>
    </source>
</evidence>
<name>A0AAD4D0Z3_9FUNG</name>
<accession>A0AAD4D0Z3</accession>
<dbReference type="AlphaFoldDB" id="A0AAD4D0Z3"/>
<dbReference type="EMBL" id="JAAAIL010003219">
    <property type="protein sequence ID" value="KAG0251742.1"/>
    <property type="molecule type" value="Genomic_DNA"/>
</dbReference>
<evidence type="ECO:0000313" key="2">
    <source>
        <dbReference type="Proteomes" id="UP001194580"/>
    </source>
</evidence>
<comment type="caution">
    <text evidence="1">The sequence shown here is derived from an EMBL/GenBank/DDBJ whole genome shotgun (WGS) entry which is preliminary data.</text>
</comment>
<organism evidence="1 2">
    <name type="scientific">Linnemannia exigua</name>
    <dbReference type="NCBI Taxonomy" id="604196"/>
    <lineage>
        <taxon>Eukaryota</taxon>
        <taxon>Fungi</taxon>
        <taxon>Fungi incertae sedis</taxon>
        <taxon>Mucoromycota</taxon>
        <taxon>Mortierellomycotina</taxon>
        <taxon>Mortierellomycetes</taxon>
        <taxon>Mortierellales</taxon>
        <taxon>Mortierellaceae</taxon>
        <taxon>Linnemannia</taxon>
    </lineage>
</organism>
<proteinExistence type="predicted"/>
<sequence length="215" mass="24547">MPFTASSLVRSFAGLLSVELKKMYNNGSHLLYDQVNALKDKGRLAAHIDIRIQGNISVTESYLALNEFIPNSWRIAPITSSQQPFVIFSERELAIFFRRRPLLKQRLVDLALSDEDSTTLTSVSDLENWIGGREPGFIIKNFISDIDTVGLSNRQRRKTGHREATKLLSMSQIRDHLQFVKETKPKDYYRSGYIPQGSIRTNGLLVQVMAFKLRE</sequence>
<dbReference type="Proteomes" id="UP001194580">
    <property type="component" value="Unassembled WGS sequence"/>
</dbReference>
<gene>
    <name evidence="1" type="ORF">BGZ95_006820</name>
</gene>
<keyword evidence="2" id="KW-1185">Reference proteome</keyword>
<protein>
    <submittedName>
        <fullName evidence="1">Uncharacterized protein</fullName>
    </submittedName>
</protein>